<sequence length="286" mass="31121">MRKLEILFIAPFVIVWSLFAVPPAADAMDCGQASAPAARAICGDQQLQAADAAMGEAYEKLLQAADDDADIRAMLVDSQKRWLAERDKLFDRRLASADKDAQRAIMLSAIQDRTRVLTEPSGSPPQQPALIVIAHGQRKFTARYTGGSFAGFDTSCEFLPVQDSYAYGCFASRQYQNYSRVCTASRYWATGRVHEKRSVAEISDDKARVIATCSVDGAEGDTTCPGGSGEDRRWDTLPKADAAAPMPSLPKIDAEAGPDEDAPWLRACLTDRSYPLSDPTSDGTRK</sequence>
<dbReference type="Gene3D" id="1.20.1270.180">
    <property type="match status" value="1"/>
</dbReference>
<evidence type="ECO:0000313" key="4">
    <source>
        <dbReference type="EMBL" id="TXL72167.1"/>
    </source>
</evidence>
<gene>
    <name evidence="4" type="ORF">FHP25_26410</name>
</gene>
<dbReference type="RefSeq" id="WP_147849989.1">
    <property type="nucleotide sequence ID" value="NZ_VDUZ01000035.1"/>
</dbReference>
<evidence type="ECO:0000313" key="5">
    <source>
        <dbReference type="Proteomes" id="UP000321638"/>
    </source>
</evidence>
<name>A0A5C8PEH9_9HYPH</name>
<protein>
    <submittedName>
        <fullName evidence="4">DUF1311 domain-containing protein</fullName>
    </submittedName>
</protein>
<evidence type="ECO:0000256" key="2">
    <source>
        <dbReference type="SAM" id="SignalP"/>
    </source>
</evidence>
<feature type="domain" description="Lysozyme inhibitor LprI-like N-terminal" evidence="3">
    <location>
        <begin position="32"/>
        <end position="116"/>
    </location>
</feature>
<proteinExistence type="predicted"/>
<dbReference type="Pfam" id="PF07007">
    <property type="entry name" value="LprI"/>
    <property type="match status" value="1"/>
</dbReference>
<feature type="signal peptide" evidence="2">
    <location>
        <begin position="1"/>
        <end position="27"/>
    </location>
</feature>
<reference evidence="4 5" key="1">
    <citation type="submission" date="2019-06" db="EMBL/GenBank/DDBJ databases">
        <title>New taxonomy in bacterial strain CC-CFT640, isolated from vineyard.</title>
        <authorList>
            <person name="Lin S.-Y."/>
            <person name="Tsai C.-F."/>
            <person name="Young C.-C."/>
        </authorList>
    </citation>
    <scope>NUCLEOTIDE SEQUENCE [LARGE SCALE GENOMIC DNA]</scope>
    <source>
        <strain evidence="4 5">CC-CFT640</strain>
    </source>
</reference>
<keyword evidence="2" id="KW-0732">Signal</keyword>
<accession>A0A5C8PEH9</accession>
<dbReference type="EMBL" id="VDUZ01000035">
    <property type="protein sequence ID" value="TXL72167.1"/>
    <property type="molecule type" value="Genomic_DNA"/>
</dbReference>
<keyword evidence="5" id="KW-1185">Reference proteome</keyword>
<feature type="compositionally biased region" description="Basic and acidic residues" evidence="1">
    <location>
        <begin position="229"/>
        <end position="238"/>
    </location>
</feature>
<dbReference type="InterPro" id="IPR009739">
    <property type="entry name" value="LprI-like_N"/>
</dbReference>
<dbReference type="Proteomes" id="UP000321638">
    <property type="component" value="Unassembled WGS sequence"/>
</dbReference>
<organism evidence="4 5">
    <name type="scientific">Vineibacter terrae</name>
    <dbReference type="NCBI Taxonomy" id="2586908"/>
    <lineage>
        <taxon>Bacteria</taxon>
        <taxon>Pseudomonadati</taxon>
        <taxon>Pseudomonadota</taxon>
        <taxon>Alphaproteobacteria</taxon>
        <taxon>Hyphomicrobiales</taxon>
        <taxon>Vineibacter</taxon>
    </lineage>
</organism>
<dbReference type="AlphaFoldDB" id="A0A5C8PEH9"/>
<evidence type="ECO:0000256" key="1">
    <source>
        <dbReference type="SAM" id="MobiDB-lite"/>
    </source>
</evidence>
<comment type="caution">
    <text evidence="4">The sequence shown here is derived from an EMBL/GenBank/DDBJ whole genome shotgun (WGS) entry which is preliminary data.</text>
</comment>
<dbReference type="OrthoDB" id="5974484at2"/>
<feature type="chain" id="PRO_5022767510" evidence="2">
    <location>
        <begin position="28"/>
        <end position="286"/>
    </location>
</feature>
<feature type="region of interest" description="Disordered" evidence="1">
    <location>
        <begin position="220"/>
        <end position="260"/>
    </location>
</feature>
<evidence type="ECO:0000259" key="3">
    <source>
        <dbReference type="Pfam" id="PF07007"/>
    </source>
</evidence>